<sequence length="103" mass="10328">MGLATARAFARAGAAVVLADLDRRAAERASEDLTDAGHRALGLGCDVAAEEQAAAMVDIVEQQPIGRLGAADEIADAALWLCGPGAGFVIGTALPADGGFTVH</sequence>
<reference evidence="3" key="1">
    <citation type="submission" date="2024-05" db="EMBL/GenBank/DDBJ databases">
        <title>Whole genome shotgun sequence of Streptomyces hydrogenans NBRC 13475.</title>
        <authorList>
            <person name="Komaki H."/>
            <person name="Tamura T."/>
        </authorList>
    </citation>
    <scope>NUCLEOTIDE SEQUENCE</scope>
    <source>
        <strain evidence="3">NBRC 13475</strain>
    </source>
</reference>
<comment type="similarity">
    <text evidence="1">Belongs to the short-chain dehydrogenases/reductases (SDR) family.</text>
</comment>
<dbReference type="SUPFAM" id="SSF51735">
    <property type="entry name" value="NAD(P)-binding Rossmann-fold domains"/>
    <property type="match status" value="1"/>
</dbReference>
<evidence type="ECO:0000313" key="4">
    <source>
        <dbReference type="Proteomes" id="UP001052739"/>
    </source>
</evidence>
<name>A0ABQ3PR15_9ACTN</name>
<accession>A0ABQ3PR15</accession>
<dbReference type="EMBL" id="BNDW01000117">
    <property type="protein sequence ID" value="GHI27467.1"/>
    <property type="molecule type" value="Genomic_DNA"/>
</dbReference>
<keyword evidence="2" id="KW-0560">Oxidoreductase</keyword>
<dbReference type="PANTHER" id="PTHR43477">
    <property type="entry name" value="DIHYDROANTICAPSIN 7-DEHYDROGENASE"/>
    <property type="match status" value="1"/>
</dbReference>
<evidence type="ECO:0000313" key="3">
    <source>
        <dbReference type="EMBL" id="GHI27467.1"/>
    </source>
</evidence>
<dbReference type="InterPro" id="IPR051122">
    <property type="entry name" value="SDR_DHRS6-like"/>
</dbReference>
<dbReference type="Gene3D" id="3.40.50.720">
    <property type="entry name" value="NAD(P)-binding Rossmann-like Domain"/>
    <property type="match status" value="2"/>
</dbReference>
<proteinExistence type="inferred from homology"/>
<evidence type="ECO:0000256" key="1">
    <source>
        <dbReference type="ARBA" id="ARBA00006484"/>
    </source>
</evidence>
<evidence type="ECO:0000256" key="2">
    <source>
        <dbReference type="ARBA" id="ARBA00023002"/>
    </source>
</evidence>
<dbReference type="InterPro" id="IPR002347">
    <property type="entry name" value="SDR_fam"/>
</dbReference>
<dbReference type="InterPro" id="IPR036291">
    <property type="entry name" value="NAD(P)-bd_dom_sf"/>
</dbReference>
<organism evidence="3 4">
    <name type="scientific">Streptomyces hydrogenans</name>
    <dbReference type="NCBI Taxonomy" id="1873719"/>
    <lineage>
        <taxon>Bacteria</taxon>
        <taxon>Bacillati</taxon>
        <taxon>Actinomycetota</taxon>
        <taxon>Actinomycetes</taxon>
        <taxon>Kitasatosporales</taxon>
        <taxon>Streptomycetaceae</taxon>
        <taxon>Streptomyces</taxon>
    </lineage>
</organism>
<gene>
    <name evidence="3" type="ORF">Shyd_88380</name>
</gene>
<dbReference type="Pfam" id="PF13561">
    <property type="entry name" value="adh_short_C2"/>
    <property type="match status" value="1"/>
</dbReference>
<protein>
    <submittedName>
        <fullName evidence="3">Uncharacterized protein</fullName>
    </submittedName>
</protein>
<keyword evidence="4" id="KW-1185">Reference proteome</keyword>
<dbReference type="Proteomes" id="UP001052739">
    <property type="component" value="Unassembled WGS sequence"/>
</dbReference>
<comment type="caution">
    <text evidence="3">The sequence shown here is derived from an EMBL/GenBank/DDBJ whole genome shotgun (WGS) entry which is preliminary data.</text>
</comment>
<dbReference type="PANTHER" id="PTHR43477:SF1">
    <property type="entry name" value="DIHYDROANTICAPSIN 7-DEHYDROGENASE"/>
    <property type="match status" value="1"/>
</dbReference>